<feature type="compositionally biased region" description="Low complexity" evidence="1">
    <location>
        <begin position="16"/>
        <end position="33"/>
    </location>
</feature>
<protein>
    <recommendedName>
        <fullName evidence="3">CCHC-type domain-containing protein</fullName>
    </recommendedName>
</protein>
<sequence length="282" mass="29570">MTAVVVSTGKASASVSPDIPAAQPQAAGGAIAPDPAPPPVQASSARAVASTSAAPAAPAAPAASGATGTGAAPAGRLPPVQAPLLGPQAAAAVDVLNELRERTARLERRDTERDTDRLLREARAYAGRRGRSFEPATMAALLKALAEAAGSSGHPDARKWRFSAIAYEAQLEECAADADFRELAIKFIGDAEQAAVADVTGKWKKSQGIAKKVAPPPTPPPQKKFHEGARPFSGATQDQCRGCHGYGHWLRDCPSNRRQAPRGRSYQPYQPYQPRAGRRGRY</sequence>
<feature type="compositionally biased region" description="Low complexity" evidence="1">
    <location>
        <begin position="41"/>
        <end position="82"/>
    </location>
</feature>
<evidence type="ECO:0000313" key="2">
    <source>
        <dbReference type="EMBL" id="EEN48382.1"/>
    </source>
</evidence>
<dbReference type="InterPro" id="IPR036875">
    <property type="entry name" value="Znf_CCHC_sf"/>
</dbReference>
<reference evidence="2" key="1">
    <citation type="journal article" date="2008" name="Nature">
        <title>The amphioxus genome and the evolution of the chordate karyotype.</title>
        <authorList>
            <consortium name="US DOE Joint Genome Institute (JGI-PGF)"/>
            <person name="Putnam N.H."/>
            <person name="Butts T."/>
            <person name="Ferrier D.E.K."/>
            <person name="Furlong R.F."/>
            <person name="Hellsten U."/>
            <person name="Kawashima T."/>
            <person name="Robinson-Rechavi M."/>
            <person name="Shoguchi E."/>
            <person name="Terry A."/>
            <person name="Yu J.-K."/>
            <person name="Benito-Gutierrez E.L."/>
            <person name="Dubchak I."/>
            <person name="Garcia-Fernandez J."/>
            <person name="Gibson-Brown J.J."/>
            <person name="Grigoriev I.V."/>
            <person name="Horton A.C."/>
            <person name="de Jong P.J."/>
            <person name="Jurka J."/>
            <person name="Kapitonov V.V."/>
            <person name="Kohara Y."/>
            <person name="Kuroki Y."/>
            <person name="Lindquist E."/>
            <person name="Lucas S."/>
            <person name="Osoegawa K."/>
            <person name="Pennacchio L.A."/>
            <person name="Salamov A.A."/>
            <person name="Satou Y."/>
            <person name="Sauka-Spengler T."/>
            <person name="Schmutz J."/>
            <person name="Shin-I T."/>
            <person name="Toyoda A."/>
            <person name="Bronner-Fraser M."/>
            <person name="Fujiyama A."/>
            <person name="Holland L.Z."/>
            <person name="Holland P.W.H."/>
            <person name="Satoh N."/>
            <person name="Rokhsar D.S."/>
        </authorList>
    </citation>
    <scope>NUCLEOTIDE SEQUENCE [LARGE SCALE GENOMIC DNA]</scope>
    <source>
        <strain evidence="2">S238N-H82</strain>
        <tissue evidence="2">Testes</tissue>
    </source>
</reference>
<evidence type="ECO:0008006" key="3">
    <source>
        <dbReference type="Google" id="ProtNLM"/>
    </source>
</evidence>
<dbReference type="SUPFAM" id="SSF57756">
    <property type="entry name" value="Retrovirus zinc finger-like domains"/>
    <property type="match status" value="1"/>
</dbReference>
<feature type="region of interest" description="Disordered" evidence="1">
    <location>
        <begin position="206"/>
        <end position="282"/>
    </location>
</feature>
<dbReference type="EMBL" id="GG666617">
    <property type="protein sequence ID" value="EEN48382.1"/>
    <property type="molecule type" value="Genomic_DNA"/>
</dbReference>
<proteinExistence type="predicted"/>
<evidence type="ECO:0000256" key="1">
    <source>
        <dbReference type="SAM" id="MobiDB-lite"/>
    </source>
</evidence>
<dbReference type="GO" id="GO:0003676">
    <property type="term" value="F:nucleic acid binding"/>
    <property type="evidence" value="ECO:0007669"/>
    <property type="project" value="InterPro"/>
</dbReference>
<gene>
    <name evidence="2" type="ORF">BRAFLDRAFT_106231</name>
</gene>
<accession>C3ZGD8</accession>
<dbReference type="AlphaFoldDB" id="C3ZGD8"/>
<name>C3ZGD8_BRAFL</name>
<feature type="region of interest" description="Disordered" evidence="1">
    <location>
        <begin position="1"/>
        <end position="82"/>
    </location>
</feature>
<organism>
    <name type="scientific">Branchiostoma floridae</name>
    <name type="common">Florida lancelet</name>
    <name type="synonym">Amphioxus</name>
    <dbReference type="NCBI Taxonomy" id="7739"/>
    <lineage>
        <taxon>Eukaryota</taxon>
        <taxon>Metazoa</taxon>
        <taxon>Chordata</taxon>
        <taxon>Cephalochordata</taxon>
        <taxon>Leptocardii</taxon>
        <taxon>Amphioxiformes</taxon>
        <taxon>Branchiostomatidae</taxon>
        <taxon>Branchiostoma</taxon>
    </lineage>
</organism>
<dbReference type="GO" id="GO:0008270">
    <property type="term" value="F:zinc ion binding"/>
    <property type="evidence" value="ECO:0007669"/>
    <property type="project" value="InterPro"/>
</dbReference>
<dbReference type="InParanoid" id="C3ZGD8"/>
<dbReference type="Gene3D" id="4.10.60.10">
    <property type="entry name" value="Zinc finger, CCHC-type"/>
    <property type="match status" value="1"/>
</dbReference>